<dbReference type="Proteomes" id="UP000268636">
    <property type="component" value="Unassembled WGS sequence"/>
</dbReference>
<feature type="domain" description="Histidine kinase" evidence="4">
    <location>
        <begin position="145"/>
        <end position="368"/>
    </location>
</feature>
<dbReference type="InterPro" id="IPR004358">
    <property type="entry name" value="Sig_transdc_His_kin-like_C"/>
</dbReference>
<dbReference type="InterPro" id="IPR035965">
    <property type="entry name" value="PAS-like_dom_sf"/>
</dbReference>
<dbReference type="SMART" id="SM00387">
    <property type="entry name" value="HATPase_c"/>
    <property type="match status" value="1"/>
</dbReference>
<name>A0A0N8S8G7_PSESS</name>
<comment type="catalytic activity">
    <reaction evidence="1">
        <text>ATP + protein L-histidine = ADP + protein N-phospho-L-histidine.</text>
        <dbReference type="EC" id="2.7.13.3"/>
    </reaction>
</comment>
<reference evidence="8 10" key="2">
    <citation type="submission" date="2018-08" db="EMBL/GenBank/DDBJ databases">
        <title>Recombination of ecologically and evolutionarily significant loci maintains genetic cohesion in the Pseudomonas syringae species complex.</title>
        <authorList>
            <person name="Dillon M."/>
            <person name="Thakur S."/>
            <person name="Almeida R.N.D."/>
            <person name="Weir B.S."/>
            <person name="Guttman D.S."/>
        </authorList>
    </citation>
    <scope>NUCLEOTIDE SEQUENCE [LARGE SCALE GENOMIC DNA]</scope>
    <source>
        <strain evidence="8 10">ICMP 13786</strain>
    </source>
</reference>
<dbReference type="InterPro" id="IPR036890">
    <property type="entry name" value="HATPase_C_sf"/>
</dbReference>
<gene>
    <name evidence="8" type="ORF">ALP42_03955</name>
    <name evidence="7" type="ORF">CC205_27190</name>
</gene>
<comment type="caution">
    <text evidence="7">The sequence shown here is derived from an EMBL/GenBank/DDBJ whole genome shotgun (WGS) entry which is preliminary data.</text>
</comment>
<evidence type="ECO:0000256" key="2">
    <source>
        <dbReference type="ARBA" id="ARBA00012438"/>
    </source>
</evidence>
<dbReference type="Pfam" id="PF08447">
    <property type="entry name" value="PAS_3"/>
    <property type="match status" value="1"/>
</dbReference>
<feature type="domain" description="PAC" evidence="6">
    <location>
        <begin position="80"/>
        <end position="132"/>
    </location>
</feature>
<dbReference type="Gene3D" id="3.30.450.20">
    <property type="entry name" value="PAS domain"/>
    <property type="match status" value="1"/>
</dbReference>
<dbReference type="Gene3D" id="1.10.287.130">
    <property type="match status" value="1"/>
</dbReference>
<keyword evidence="3" id="KW-0597">Phosphoprotein</keyword>
<dbReference type="SUPFAM" id="SSF55785">
    <property type="entry name" value="PYP-like sensor domain (PAS domain)"/>
    <property type="match status" value="1"/>
</dbReference>
<dbReference type="CDD" id="cd00130">
    <property type="entry name" value="PAS"/>
    <property type="match status" value="1"/>
</dbReference>
<dbReference type="PANTHER" id="PTHR43065">
    <property type="entry name" value="SENSOR HISTIDINE KINASE"/>
    <property type="match status" value="1"/>
</dbReference>
<dbReference type="RefSeq" id="WP_031598481.1">
    <property type="nucleotide sequence ID" value="NZ_LIHX01000241.1"/>
</dbReference>
<dbReference type="PROSITE" id="PS50110">
    <property type="entry name" value="RESPONSE_REGULATORY"/>
    <property type="match status" value="1"/>
</dbReference>
<dbReference type="InterPro" id="IPR005467">
    <property type="entry name" value="His_kinase_dom"/>
</dbReference>
<sequence>MDALPTHLLQLALQSADLGVWMLDLERDQEVLRSLRHDQIFGYETLQPQWGLEIALTHIVEEDRHILTDAFERARTVGSLSCEFRVRWPDGSIHWVSPLGRTEFSEGGIPLRVSGVVADITVRKQMEAESLQRSKMAAIGELTAGIAHDFNNILQGLGVSFELISNLARSGRFSAVPERARRGQELVQRAAMITHRLLAFSRRSPLAPCALDLASRLPDIVSLLRPTAEHHVNVTVWVSPNLPAIHVDSAQFEAAILNLLVNARDASPRGGNIEVTAQQAQDMTLALDDDKTYQSFALIEVMDQGSGIPLEQLDQVFEPFFTTKPIGAGTGLGLSQVYGFANQSGGKVDLDSVLGVGTRVRMWLPFESSDSSTDAVVETLSPSLEQSSVIDKPTGRILLVDDEFEVRETMATWLKQLGHEVIVASDASGALERMREAAESFDLMISDIGLTGPMDGCELAYQCRVLYDDMPVLLVTGYAGDDLEKRLPPDTLVLVKPFDMPTLVAAIAKCVT</sequence>
<proteinExistence type="predicted"/>
<dbReference type="SUPFAM" id="SSF52172">
    <property type="entry name" value="CheY-like"/>
    <property type="match status" value="1"/>
</dbReference>
<dbReference type="Proteomes" id="UP000216306">
    <property type="component" value="Unassembled WGS sequence"/>
</dbReference>
<dbReference type="SMART" id="SM00448">
    <property type="entry name" value="REC"/>
    <property type="match status" value="1"/>
</dbReference>
<dbReference type="PROSITE" id="PS50109">
    <property type="entry name" value="HIS_KIN"/>
    <property type="match status" value="1"/>
</dbReference>
<reference evidence="7 9" key="1">
    <citation type="submission" date="2017-05" db="EMBL/GenBank/DDBJ databases">
        <title>Comparative genomic of Pseudomonas savastanoi pathovars.</title>
        <authorList>
            <person name="Pintado A."/>
            <person name="Moreno-Perez A."/>
            <person name="Caballo-Ponce E."/>
            <person name="Murillo J."/>
            <person name="Bardaji L."/>
            <person name="Cerboneschi M."/>
            <person name="Rodriguez-Palenzuela P."/>
            <person name="Ramos C."/>
            <person name="Tegli S."/>
        </authorList>
    </citation>
    <scope>NUCLEOTIDE SEQUENCE [LARGE SCALE GENOMIC DNA]</scope>
    <source>
        <strain evidence="7 9">ESC 23</strain>
    </source>
</reference>
<evidence type="ECO:0000256" key="1">
    <source>
        <dbReference type="ARBA" id="ARBA00000085"/>
    </source>
</evidence>
<protein>
    <recommendedName>
        <fullName evidence="2">histidine kinase</fullName>
        <ecNumber evidence="2">2.7.13.3</ecNumber>
    </recommendedName>
</protein>
<dbReference type="NCBIfam" id="TIGR00229">
    <property type="entry name" value="sensory_box"/>
    <property type="match status" value="1"/>
</dbReference>
<dbReference type="InterPro" id="IPR011006">
    <property type="entry name" value="CheY-like_superfamily"/>
</dbReference>
<feature type="domain" description="Response regulatory" evidence="5">
    <location>
        <begin position="396"/>
        <end position="511"/>
    </location>
</feature>
<dbReference type="InterPro" id="IPR000700">
    <property type="entry name" value="PAS-assoc_C"/>
</dbReference>
<dbReference type="SUPFAM" id="SSF55874">
    <property type="entry name" value="ATPase domain of HSP90 chaperone/DNA topoisomerase II/histidine kinase"/>
    <property type="match status" value="1"/>
</dbReference>
<organism evidence="7 9">
    <name type="scientific">Pseudomonas savastanoi pv. nerii</name>
    <dbReference type="NCBI Taxonomy" id="360921"/>
    <lineage>
        <taxon>Bacteria</taxon>
        <taxon>Pseudomonadati</taxon>
        <taxon>Pseudomonadota</taxon>
        <taxon>Gammaproteobacteria</taxon>
        <taxon>Pseudomonadales</taxon>
        <taxon>Pseudomonadaceae</taxon>
        <taxon>Pseudomonas</taxon>
    </lineage>
</organism>
<evidence type="ECO:0000313" key="9">
    <source>
        <dbReference type="Proteomes" id="UP000216306"/>
    </source>
</evidence>
<dbReference type="AlphaFoldDB" id="A0A0N8S8G7"/>
<dbReference type="Pfam" id="PF00072">
    <property type="entry name" value="Response_reg"/>
    <property type="match status" value="1"/>
</dbReference>
<dbReference type="GO" id="GO:0000155">
    <property type="term" value="F:phosphorelay sensor kinase activity"/>
    <property type="evidence" value="ECO:0007669"/>
    <property type="project" value="InterPro"/>
</dbReference>
<feature type="modified residue" description="4-aspartylphosphate" evidence="3">
    <location>
        <position position="447"/>
    </location>
</feature>
<evidence type="ECO:0000259" key="6">
    <source>
        <dbReference type="PROSITE" id="PS50113"/>
    </source>
</evidence>
<dbReference type="Gene3D" id="3.30.565.10">
    <property type="entry name" value="Histidine kinase-like ATPase, C-terminal domain"/>
    <property type="match status" value="1"/>
</dbReference>
<dbReference type="EMBL" id="NIAY01000202">
    <property type="protein sequence ID" value="PAB24806.1"/>
    <property type="molecule type" value="Genomic_DNA"/>
</dbReference>
<evidence type="ECO:0000313" key="10">
    <source>
        <dbReference type="Proteomes" id="UP000268636"/>
    </source>
</evidence>
<dbReference type="EMBL" id="RBTN01000224">
    <property type="protein sequence ID" value="RMT73453.1"/>
    <property type="molecule type" value="Genomic_DNA"/>
</dbReference>
<dbReference type="EC" id="2.7.13.3" evidence="2"/>
<dbReference type="PROSITE" id="PS50113">
    <property type="entry name" value="PAC"/>
    <property type="match status" value="1"/>
</dbReference>
<keyword evidence="7" id="KW-0418">Kinase</keyword>
<dbReference type="InterPro" id="IPR001789">
    <property type="entry name" value="Sig_transdc_resp-reg_receiver"/>
</dbReference>
<evidence type="ECO:0000259" key="5">
    <source>
        <dbReference type="PROSITE" id="PS50110"/>
    </source>
</evidence>
<dbReference type="SUPFAM" id="SSF47384">
    <property type="entry name" value="Homodimeric domain of signal transducing histidine kinase"/>
    <property type="match status" value="1"/>
</dbReference>
<dbReference type="InterPro" id="IPR013655">
    <property type="entry name" value="PAS_fold_3"/>
</dbReference>
<dbReference type="InterPro" id="IPR003594">
    <property type="entry name" value="HATPase_dom"/>
</dbReference>
<evidence type="ECO:0000256" key="3">
    <source>
        <dbReference type="PROSITE-ProRule" id="PRU00169"/>
    </source>
</evidence>
<dbReference type="PRINTS" id="PR00344">
    <property type="entry name" value="BCTRLSENSOR"/>
</dbReference>
<dbReference type="Gene3D" id="2.10.70.100">
    <property type="match status" value="1"/>
</dbReference>
<evidence type="ECO:0000313" key="7">
    <source>
        <dbReference type="EMBL" id="PAB24806.1"/>
    </source>
</evidence>
<dbReference type="InterPro" id="IPR036097">
    <property type="entry name" value="HisK_dim/P_sf"/>
</dbReference>
<dbReference type="Gene3D" id="3.40.50.2300">
    <property type="match status" value="1"/>
</dbReference>
<accession>A0A0N8S8G7</accession>
<dbReference type="PANTHER" id="PTHR43065:SF42">
    <property type="entry name" value="TWO-COMPONENT SENSOR PPRA"/>
    <property type="match status" value="1"/>
</dbReference>
<dbReference type="InterPro" id="IPR000014">
    <property type="entry name" value="PAS"/>
</dbReference>
<evidence type="ECO:0000259" key="4">
    <source>
        <dbReference type="PROSITE" id="PS50109"/>
    </source>
</evidence>
<keyword evidence="7" id="KW-0808">Transferase</keyword>
<evidence type="ECO:0000313" key="8">
    <source>
        <dbReference type="EMBL" id="RMT73453.1"/>
    </source>
</evidence>
<dbReference type="Pfam" id="PF02518">
    <property type="entry name" value="HATPase_c"/>
    <property type="match status" value="1"/>
</dbReference>